<keyword evidence="2" id="KW-1185">Reference proteome</keyword>
<evidence type="ECO:0000313" key="2">
    <source>
        <dbReference type="Proteomes" id="UP000009138"/>
    </source>
</evidence>
<protein>
    <submittedName>
        <fullName evidence="1">Uncharacterized protein</fullName>
    </submittedName>
</protein>
<gene>
    <name evidence="1" type="ORF">RO3G_07758</name>
</gene>
<dbReference type="InParanoid" id="I1C3M3"/>
<reference evidence="1 2" key="1">
    <citation type="journal article" date="2009" name="PLoS Genet.">
        <title>Genomic analysis of the basal lineage fungus Rhizopus oryzae reveals a whole-genome duplication.</title>
        <authorList>
            <person name="Ma L.-J."/>
            <person name="Ibrahim A.S."/>
            <person name="Skory C."/>
            <person name="Grabherr M.G."/>
            <person name="Burger G."/>
            <person name="Butler M."/>
            <person name="Elias M."/>
            <person name="Idnurm A."/>
            <person name="Lang B.F."/>
            <person name="Sone T."/>
            <person name="Abe A."/>
            <person name="Calvo S.E."/>
            <person name="Corrochano L.M."/>
            <person name="Engels R."/>
            <person name="Fu J."/>
            <person name="Hansberg W."/>
            <person name="Kim J.-M."/>
            <person name="Kodira C.D."/>
            <person name="Koehrsen M.J."/>
            <person name="Liu B."/>
            <person name="Miranda-Saavedra D."/>
            <person name="O'Leary S."/>
            <person name="Ortiz-Castellanos L."/>
            <person name="Poulter R."/>
            <person name="Rodriguez-Romero J."/>
            <person name="Ruiz-Herrera J."/>
            <person name="Shen Y.-Q."/>
            <person name="Zeng Q."/>
            <person name="Galagan J."/>
            <person name="Birren B.W."/>
            <person name="Cuomo C.A."/>
            <person name="Wickes B.L."/>
        </authorList>
    </citation>
    <scope>NUCLEOTIDE SEQUENCE [LARGE SCALE GENOMIC DNA]</scope>
    <source>
        <strain evidence="2">RA 99-880 / ATCC MYA-4621 / FGSC 9543 / NRRL 43880</strain>
    </source>
</reference>
<dbReference type="RefSeq" id="XP_067518449.1">
    <property type="nucleotide sequence ID" value="XM_067662348.1"/>
</dbReference>
<sequence length="49" mass="5875">MSAYWNQGRAKIEAFIVSVMELKKQIRFLRLLRFQCMQNTFTAMEKDTT</sequence>
<dbReference type="EMBL" id="CH476736">
    <property type="protein sequence ID" value="EIE83053.1"/>
    <property type="molecule type" value="Genomic_DNA"/>
</dbReference>
<evidence type="ECO:0000313" key="1">
    <source>
        <dbReference type="EMBL" id="EIE83053.1"/>
    </source>
</evidence>
<proteinExistence type="predicted"/>
<name>I1C3M3_RHIO9</name>
<dbReference type="VEuPathDB" id="FungiDB:RO3G_07758"/>
<dbReference type="GeneID" id="93614729"/>
<dbReference type="Proteomes" id="UP000009138">
    <property type="component" value="Unassembled WGS sequence"/>
</dbReference>
<accession>I1C3M3</accession>
<dbReference type="AlphaFoldDB" id="I1C3M3"/>
<organism evidence="1 2">
    <name type="scientific">Rhizopus delemar (strain RA 99-880 / ATCC MYA-4621 / FGSC 9543 / NRRL 43880)</name>
    <name type="common">Mucormycosis agent</name>
    <name type="synonym">Rhizopus arrhizus var. delemar</name>
    <dbReference type="NCBI Taxonomy" id="246409"/>
    <lineage>
        <taxon>Eukaryota</taxon>
        <taxon>Fungi</taxon>
        <taxon>Fungi incertae sedis</taxon>
        <taxon>Mucoromycota</taxon>
        <taxon>Mucoromycotina</taxon>
        <taxon>Mucoromycetes</taxon>
        <taxon>Mucorales</taxon>
        <taxon>Mucorineae</taxon>
        <taxon>Rhizopodaceae</taxon>
        <taxon>Rhizopus</taxon>
    </lineage>
</organism>